<dbReference type="RefSeq" id="XP_005647385.1">
    <property type="nucleotide sequence ID" value="XM_005647328.1"/>
</dbReference>
<sequence>MQVPEDVGTGVSVVTSAALVCGWVALVVAAAADDDGVGGVVGGLVEGAGVDTKP</sequence>
<dbReference type="GeneID" id="17040925"/>
<comment type="caution">
    <text evidence="1">The sequence shown here is derived from an EMBL/GenBank/DDBJ whole genome shotgun (WGS) entry which is preliminary data.</text>
</comment>
<protein>
    <submittedName>
        <fullName evidence="1">Uncharacterized protein</fullName>
    </submittedName>
</protein>
<dbReference type="AlphaFoldDB" id="I0YWS2"/>
<proteinExistence type="predicted"/>
<evidence type="ECO:0000313" key="1">
    <source>
        <dbReference type="EMBL" id="EIE22841.1"/>
    </source>
</evidence>
<keyword evidence="2" id="KW-1185">Reference proteome</keyword>
<reference evidence="1 2" key="1">
    <citation type="journal article" date="2012" name="Genome Biol.">
        <title>The genome of the polar eukaryotic microalga coccomyxa subellipsoidea reveals traits of cold adaptation.</title>
        <authorList>
            <person name="Blanc G."/>
            <person name="Agarkova I."/>
            <person name="Grimwood J."/>
            <person name="Kuo A."/>
            <person name="Brueggeman A."/>
            <person name="Dunigan D."/>
            <person name="Gurnon J."/>
            <person name="Ladunga I."/>
            <person name="Lindquist E."/>
            <person name="Lucas S."/>
            <person name="Pangilinan J."/>
            <person name="Proschold T."/>
            <person name="Salamov A."/>
            <person name="Schmutz J."/>
            <person name="Weeks D."/>
            <person name="Yamada T."/>
            <person name="Claverie J.M."/>
            <person name="Grigoriev I."/>
            <person name="Van Etten J."/>
            <person name="Lomsadze A."/>
            <person name="Borodovsky M."/>
        </authorList>
    </citation>
    <scope>NUCLEOTIDE SEQUENCE [LARGE SCALE GENOMIC DNA]</scope>
    <source>
        <strain evidence="1 2">C-169</strain>
    </source>
</reference>
<organism evidence="1 2">
    <name type="scientific">Coccomyxa subellipsoidea (strain C-169)</name>
    <name type="common">Green microalga</name>
    <dbReference type="NCBI Taxonomy" id="574566"/>
    <lineage>
        <taxon>Eukaryota</taxon>
        <taxon>Viridiplantae</taxon>
        <taxon>Chlorophyta</taxon>
        <taxon>core chlorophytes</taxon>
        <taxon>Trebouxiophyceae</taxon>
        <taxon>Trebouxiophyceae incertae sedis</taxon>
        <taxon>Coccomyxaceae</taxon>
        <taxon>Coccomyxa</taxon>
        <taxon>Coccomyxa subellipsoidea</taxon>
    </lineage>
</organism>
<dbReference type="KEGG" id="csl:COCSUDRAFT_63966"/>
<dbReference type="Proteomes" id="UP000007264">
    <property type="component" value="Unassembled WGS sequence"/>
</dbReference>
<gene>
    <name evidence="1" type="ORF">COCSUDRAFT_63966</name>
</gene>
<accession>I0YWS2</accession>
<evidence type="ECO:0000313" key="2">
    <source>
        <dbReference type="Proteomes" id="UP000007264"/>
    </source>
</evidence>
<name>I0YWS2_COCSC</name>
<dbReference type="EMBL" id="AGSI01000009">
    <property type="protein sequence ID" value="EIE22841.1"/>
    <property type="molecule type" value="Genomic_DNA"/>
</dbReference>